<dbReference type="CDD" id="cd07012">
    <property type="entry name" value="PBP2_Bug_TTT"/>
    <property type="match status" value="1"/>
</dbReference>
<evidence type="ECO:0000313" key="4">
    <source>
        <dbReference type="Proteomes" id="UP000741863"/>
    </source>
</evidence>
<dbReference type="EMBL" id="JAFBEC010000003">
    <property type="protein sequence ID" value="MBM7632124.1"/>
    <property type="molecule type" value="Genomic_DNA"/>
</dbReference>
<dbReference type="Proteomes" id="UP000741863">
    <property type="component" value="Unassembled WGS sequence"/>
</dbReference>
<keyword evidence="2" id="KW-0732">Signal</keyword>
<reference evidence="3 4" key="1">
    <citation type="submission" date="2021-01" db="EMBL/GenBank/DDBJ databases">
        <title>Genomic Encyclopedia of Type Strains, Phase IV (KMG-IV): sequencing the most valuable type-strain genomes for metagenomic binning, comparative biology and taxonomic classification.</title>
        <authorList>
            <person name="Goeker M."/>
        </authorList>
    </citation>
    <scope>NUCLEOTIDE SEQUENCE [LARGE SCALE GENOMIC DNA]</scope>
    <source>
        <strain evidence="3 4">DSM 25540</strain>
    </source>
</reference>
<dbReference type="PANTHER" id="PTHR42928:SF3">
    <property type="entry name" value="UPF0065 PROTEIN YFLP"/>
    <property type="match status" value="1"/>
</dbReference>
<protein>
    <submittedName>
        <fullName evidence="3">Tricarboxylic transport membrane protein</fullName>
    </submittedName>
</protein>
<organism evidence="3 4">
    <name type="scientific">Geomicrobium sediminis</name>
    <dbReference type="NCBI Taxonomy" id="1347788"/>
    <lineage>
        <taxon>Bacteria</taxon>
        <taxon>Bacillati</taxon>
        <taxon>Bacillota</taxon>
        <taxon>Bacilli</taxon>
        <taxon>Bacillales</taxon>
        <taxon>Geomicrobium</taxon>
    </lineage>
</organism>
<keyword evidence="4" id="KW-1185">Reference proteome</keyword>
<dbReference type="Gene3D" id="3.40.190.150">
    <property type="entry name" value="Bordetella uptake gene, domain 1"/>
    <property type="match status" value="1"/>
</dbReference>
<proteinExistence type="inferred from homology"/>
<dbReference type="InterPro" id="IPR042100">
    <property type="entry name" value="Bug_dom1"/>
</dbReference>
<dbReference type="Gene3D" id="3.40.190.10">
    <property type="entry name" value="Periplasmic binding protein-like II"/>
    <property type="match status" value="1"/>
</dbReference>
<gene>
    <name evidence="3" type="ORF">JOD17_001217</name>
</gene>
<dbReference type="PIRSF" id="PIRSF017082">
    <property type="entry name" value="YflP"/>
    <property type="match status" value="1"/>
</dbReference>
<dbReference type="InterPro" id="IPR005064">
    <property type="entry name" value="BUG"/>
</dbReference>
<evidence type="ECO:0000256" key="1">
    <source>
        <dbReference type="ARBA" id="ARBA00006987"/>
    </source>
</evidence>
<sequence length="339" mass="36956">MKKLVSVSASSFLTLMMLSACSDTGSEEASSDQGEWSPTNNLEFVAPAGAGGGWDTTARMAAQAFEEAGIVDVGIGVINREGGGGAVGWSYIANQAGDPHYLFAASPPLLLIPLNGQSEYSYEDFTPIANVIADFGAFAVRDDAPWQDLNELFEDMQDESSSITVVGESAPGSMDHVQFVNIAKAAGVDPGSITYVSAQDGSAMTNLLNGSVDVYSTGVTETIEQVRAGEVRVLAVTAEERLEGDTVEDYPTAIEQGIDEVFVNWRGFFGPPDMTEAEVEYYVNAFTELNESEEWDAVRERYSWDEYFMVGEEYKQFLEEQNEEMRLLLEELDLYGESE</sequence>
<dbReference type="SUPFAM" id="SSF53850">
    <property type="entry name" value="Periplasmic binding protein-like II"/>
    <property type="match status" value="1"/>
</dbReference>
<feature type="signal peptide" evidence="2">
    <location>
        <begin position="1"/>
        <end position="22"/>
    </location>
</feature>
<accession>A0ABS2P9N6</accession>
<name>A0ABS2P9N6_9BACL</name>
<dbReference type="RefSeq" id="WP_204696221.1">
    <property type="nucleotide sequence ID" value="NZ_JAFBEC010000003.1"/>
</dbReference>
<evidence type="ECO:0000313" key="3">
    <source>
        <dbReference type="EMBL" id="MBM7632124.1"/>
    </source>
</evidence>
<comment type="similarity">
    <text evidence="1">Belongs to the UPF0065 (bug) family.</text>
</comment>
<evidence type="ECO:0000256" key="2">
    <source>
        <dbReference type="SAM" id="SignalP"/>
    </source>
</evidence>
<comment type="caution">
    <text evidence="3">The sequence shown here is derived from an EMBL/GenBank/DDBJ whole genome shotgun (WGS) entry which is preliminary data.</text>
</comment>
<dbReference type="PROSITE" id="PS51257">
    <property type="entry name" value="PROKAR_LIPOPROTEIN"/>
    <property type="match status" value="1"/>
</dbReference>
<dbReference type="PANTHER" id="PTHR42928">
    <property type="entry name" value="TRICARBOXYLATE-BINDING PROTEIN"/>
    <property type="match status" value="1"/>
</dbReference>
<dbReference type="Pfam" id="PF03401">
    <property type="entry name" value="TctC"/>
    <property type="match status" value="1"/>
</dbReference>
<feature type="chain" id="PRO_5045522865" evidence="2">
    <location>
        <begin position="23"/>
        <end position="339"/>
    </location>
</feature>